<feature type="transmembrane region" description="Helical" evidence="1">
    <location>
        <begin position="160"/>
        <end position="193"/>
    </location>
</feature>
<dbReference type="EMBL" id="JAGTIS010000014">
    <property type="protein sequence ID" value="MBT8768658.1"/>
    <property type="molecule type" value="Genomic_DNA"/>
</dbReference>
<name>A0ABS5XLT5_9GAMM</name>
<accession>A0ABS5XLT5</accession>
<protein>
    <submittedName>
        <fullName evidence="2">DUF2182 domain-containing protein</fullName>
    </submittedName>
</protein>
<comment type="caution">
    <text evidence="2">The sequence shown here is derived from an EMBL/GenBank/DDBJ whole genome shotgun (WGS) entry which is preliminary data.</text>
</comment>
<evidence type="ECO:0000313" key="2">
    <source>
        <dbReference type="EMBL" id="MBT8768658.1"/>
    </source>
</evidence>
<keyword evidence="1" id="KW-0812">Transmembrane</keyword>
<keyword evidence="1" id="KW-1133">Transmembrane helix</keyword>
<evidence type="ECO:0000256" key="1">
    <source>
        <dbReference type="SAM" id="Phobius"/>
    </source>
</evidence>
<sequence length="222" mass="24944">MTAPGGMLEMAMEGMPMPWTIRDAVLMFAMWSIMMVGMMLPSATPMFLLYQQTIRKRLPTDQRNLALLLFCSAYLLVWSGFSLLATLLQWLLDQQALLSMDMRSQSQWLGTAFLLCAGLYQFVPAKRACLRHCQSPLQFLLGYWRPGPSGAWHMGLAHGLYCLGCCWALMGVLFVVGLMNLLWVALIGAYVLLEKYLPVGAWLSRISGLFLVLWGLLVLHSS</sequence>
<keyword evidence="1" id="KW-0472">Membrane</keyword>
<feature type="transmembrane region" description="Helical" evidence="1">
    <location>
        <begin position="108"/>
        <end position="125"/>
    </location>
</feature>
<feature type="transmembrane region" description="Helical" evidence="1">
    <location>
        <begin position="199"/>
        <end position="219"/>
    </location>
</feature>
<proteinExistence type="predicted"/>
<dbReference type="InterPro" id="IPR018688">
    <property type="entry name" value="PpoB2-like"/>
</dbReference>
<evidence type="ECO:0000313" key="3">
    <source>
        <dbReference type="Proteomes" id="UP001519667"/>
    </source>
</evidence>
<organism evidence="2 3">
    <name type="scientific">Metapseudomonas boanensis</name>
    <dbReference type="NCBI Taxonomy" id="2822138"/>
    <lineage>
        <taxon>Bacteria</taxon>
        <taxon>Pseudomonadati</taxon>
        <taxon>Pseudomonadota</taxon>
        <taxon>Gammaproteobacteria</taxon>
        <taxon>Pseudomonadales</taxon>
        <taxon>Pseudomonadaceae</taxon>
        <taxon>Metapseudomonas</taxon>
    </lineage>
</organism>
<gene>
    <name evidence="2" type="ORF">J7302_21325</name>
</gene>
<reference evidence="2 3" key="1">
    <citation type="submission" date="2021-04" db="EMBL/GenBank/DDBJ databases">
        <title>Pseudomonas boanensis sp. nov., a bacterium isolated from river water used for household purposes in Boane District, Mozambique.</title>
        <authorList>
            <person name="Nicklasson M."/>
            <person name="Martin-Rodriguez A.J."/>
            <person name="Thorell K."/>
            <person name="Neves L."/>
            <person name="Mussagy A."/>
            <person name="Rydberg H.A."/>
            <person name="Hernroth B."/>
            <person name="Svensson-Stadler L."/>
            <person name="Sjoling A."/>
        </authorList>
    </citation>
    <scope>NUCLEOTIDE SEQUENCE [LARGE SCALE GENOMIC DNA]</scope>
    <source>
        <strain evidence="2 3">DB1</strain>
    </source>
</reference>
<feature type="transmembrane region" description="Helical" evidence="1">
    <location>
        <begin position="24"/>
        <end position="44"/>
    </location>
</feature>
<dbReference type="Pfam" id="PF09948">
    <property type="entry name" value="PpoB2"/>
    <property type="match status" value="1"/>
</dbReference>
<keyword evidence="3" id="KW-1185">Reference proteome</keyword>
<dbReference type="Proteomes" id="UP001519667">
    <property type="component" value="Unassembled WGS sequence"/>
</dbReference>
<feature type="transmembrane region" description="Helical" evidence="1">
    <location>
        <begin position="65"/>
        <end position="88"/>
    </location>
</feature>